<dbReference type="OrthoDB" id="4369767at2759"/>
<evidence type="ECO:0000256" key="1">
    <source>
        <dbReference type="SAM" id="SignalP"/>
    </source>
</evidence>
<reference evidence="3" key="1">
    <citation type="journal article" date="2017" name="Nat. Microbiol.">
        <title>Global analysis of biosynthetic gene clusters reveals vast potential of secondary metabolite production in Penicillium species.</title>
        <authorList>
            <person name="Nielsen J.C."/>
            <person name="Grijseels S."/>
            <person name="Prigent S."/>
            <person name="Ji B."/>
            <person name="Dainat J."/>
            <person name="Nielsen K.F."/>
            <person name="Frisvad J.C."/>
            <person name="Workman M."/>
            <person name="Nielsen J."/>
        </authorList>
    </citation>
    <scope>NUCLEOTIDE SEQUENCE [LARGE SCALE GENOMIC DNA]</scope>
    <source>
        <strain evidence="3">IBT 14082</strain>
    </source>
</reference>
<evidence type="ECO:0000313" key="2">
    <source>
        <dbReference type="EMBL" id="OQE19757.1"/>
    </source>
</evidence>
<accession>A0A1V6T0E8</accession>
<comment type="caution">
    <text evidence="2">The sequence shown here is derived from an EMBL/GenBank/DDBJ whole genome shotgun (WGS) entry which is preliminary data.</text>
</comment>
<evidence type="ECO:0000313" key="3">
    <source>
        <dbReference type="Proteomes" id="UP000191342"/>
    </source>
</evidence>
<protein>
    <submittedName>
        <fullName evidence="2">Uncharacterized protein</fullName>
    </submittedName>
</protein>
<dbReference type="AlphaFoldDB" id="A0A1V6T0E8"/>
<dbReference type="EMBL" id="MLQL01000018">
    <property type="protein sequence ID" value="OQE19757.1"/>
    <property type="molecule type" value="Genomic_DNA"/>
</dbReference>
<keyword evidence="1" id="KW-0732">Signal</keyword>
<proteinExistence type="predicted"/>
<sequence length="114" mass="13254">MKSPLWILTVLLPLVTELAAASPTPNPDSDSLDSFEEFEERDLEDRRVKGDPCRYNKDYWYYKYPCDSSDKEKGKAGAQFDASCKYKKWYKTSKGWVRDSDKPPKCKGNWDHSC</sequence>
<dbReference type="Proteomes" id="UP000191342">
    <property type="component" value="Unassembled WGS sequence"/>
</dbReference>
<name>A0A1V6T0E8_9EURO</name>
<keyword evidence="3" id="KW-1185">Reference proteome</keyword>
<gene>
    <name evidence="2" type="ORF">PENFLA_c018G09429</name>
</gene>
<feature type="chain" id="PRO_5013320185" evidence="1">
    <location>
        <begin position="21"/>
        <end position="114"/>
    </location>
</feature>
<feature type="signal peptide" evidence="1">
    <location>
        <begin position="1"/>
        <end position="20"/>
    </location>
</feature>
<organism evidence="2 3">
    <name type="scientific">Penicillium flavigenum</name>
    <dbReference type="NCBI Taxonomy" id="254877"/>
    <lineage>
        <taxon>Eukaryota</taxon>
        <taxon>Fungi</taxon>
        <taxon>Dikarya</taxon>
        <taxon>Ascomycota</taxon>
        <taxon>Pezizomycotina</taxon>
        <taxon>Eurotiomycetes</taxon>
        <taxon>Eurotiomycetidae</taxon>
        <taxon>Eurotiales</taxon>
        <taxon>Aspergillaceae</taxon>
        <taxon>Penicillium</taxon>
    </lineage>
</organism>